<proteinExistence type="predicted"/>
<dbReference type="EMBL" id="JBFCZG010000007">
    <property type="protein sequence ID" value="KAL3419929.1"/>
    <property type="molecule type" value="Genomic_DNA"/>
</dbReference>
<keyword evidence="1" id="KW-1133">Transmembrane helix</keyword>
<evidence type="ECO:0000313" key="3">
    <source>
        <dbReference type="Proteomes" id="UP001629113"/>
    </source>
</evidence>
<dbReference type="Proteomes" id="UP001629113">
    <property type="component" value="Unassembled WGS sequence"/>
</dbReference>
<gene>
    <name evidence="2" type="ORF">PVAG01_08428</name>
</gene>
<reference evidence="2 3" key="1">
    <citation type="submission" date="2024-06" db="EMBL/GenBank/DDBJ databases">
        <title>Complete genome of Phlyctema vagabunda strain 19-DSS-EL-015.</title>
        <authorList>
            <person name="Fiorenzani C."/>
        </authorList>
    </citation>
    <scope>NUCLEOTIDE SEQUENCE [LARGE SCALE GENOMIC DNA]</scope>
    <source>
        <strain evidence="2 3">19-DSS-EL-015</strain>
    </source>
</reference>
<sequence>MEKMAGYFYDHYEIASHMNHSEGFAYFKPYLDELIDDKIEKEYFELQLCIASLVGLILVTMAYLATSVFNMKEDSCLWNTLLHPSAYSASENEIRKIARMRFSIPFDYWIYAVLLRFWENNLDALESYKVYMKLEMLRIQPDDHPEEDERMEPWHYLGNRGFPNIEHKYPRDTIRIVHKKNI</sequence>
<protein>
    <submittedName>
        <fullName evidence="2">Uncharacterized protein</fullName>
    </submittedName>
</protein>
<accession>A0ABR4P9E5</accession>
<organism evidence="2 3">
    <name type="scientific">Phlyctema vagabunda</name>
    <dbReference type="NCBI Taxonomy" id="108571"/>
    <lineage>
        <taxon>Eukaryota</taxon>
        <taxon>Fungi</taxon>
        <taxon>Dikarya</taxon>
        <taxon>Ascomycota</taxon>
        <taxon>Pezizomycotina</taxon>
        <taxon>Leotiomycetes</taxon>
        <taxon>Helotiales</taxon>
        <taxon>Dermateaceae</taxon>
        <taxon>Phlyctema</taxon>
    </lineage>
</organism>
<keyword evidence="1" id="KW-0472">Membrane</keyword>
<keyword evidence="1" id="KW-0812">Transmembrane</keyword>
<name>A0ABR4P9E5_9HELO</name>
<comment type="caution">
    <text evidence="2">The sequence shown here is derived from an EMBL/GenBank/DDBJ whole genome shotgun (WGS) entry which is preliminary data.</text>
</comment>
<evidence type="ECO:0000313" key="2">
    <source>
        <dbReference type="EMBL" id="KAL3419929.1"/>
    </source>
</evidence>
<feature type="transmembrane region" description="Helical" evidence="1">
    <location>
        <begin position="44"/>
        <end position="65"/>
    </location>
</feature>
<keyword evidence="3" id="KW-1185">Reference proteome</keyword>
<evidence type="ECO:0000256" key="1">
    <source>
        <dbReference type="SAM" id="Phobius"/>
    </source>
</evidence>